<sequence length="76" mass="8186">MWLRTSASAGSSRNVFANNWDMRWTGTFAMVPLLLLPGVPPLERSREWGKVMAGGYPGGARGWKSVIPGAAAEGRP</sequence>
<dbReference type="Proteomes" id="UP000516373">
    <property type="component" value="Chromosome"/>
</dbReference>
<evidence type="ECO:0000313" key="2">
    <source>
        <dbReference type="Proteomes" id="UP000516373"/>
    </source>
</evidence>
<proteinExistence type="predicted"/>
<accession>A0A7G1NKK9</accession>
<gene>
    <name evidence="1" type="ORF">GCM10017668_51720</name>
</gene>
<organism evidence="1 2">
    <name type="scientific">Streptomyces tuirus</name>
    <dbReference type="NCBI Taxonomy" id="68278"/>
    <lineage>
        <taxon>Bacteria</taxon>
        <taxon>Bacillati</taxon>
        <taxon>Actinomycetota</taxon>
        <taxon>Actinomycetes</taxon>
        <taxon>Kitasatosporales</taxon>
        <taxon>Streptomycetaceae</taxon>
        <taxon>Streptomyces</taxon>
    </lineage>
</organism>
<name>A0A7G1NKK9_9ACTN</name>
<protein>
    <submittedName>
        <fullName evidence="1">Uncharacterized protein</fullName>
    </submittedName>
</protein>
<evidence type="ECO:0000313" key="1">
    <source>
        <dbReference type="EMBL" id="BCL23329.1"/>
    </source>
</evidence>
<dbReference type="AlphaFoldDB" id="A0A7G1NKK9"/>
<reference evidence="1 2" key="1">
    <citation type="journal article" date="2014" name="Int. J. Syst. Evol. Microbiol.">
        <title>Complete genome sequence of Corynebacterium casei LMG S-19264T (=DSM 44701T), isolated from a smear-ripened cheese.</title>
        <authorList>
            <consortium name="US DOE Joint Genome Institute (JGI-PGF)"/>
            <person name="Walter F."/>
            <person name="Albersmeier A."/>
            <person name="Kalinowski J."/>
            <person name="Ruckert C."/>
        </authorList>
    </citation>
    <scope>NUCLEOTIDE SEQUENCE [LARGE SCALE GENOMIC DNA]</scope>
    <source>
        <strain evidence="1 2">JCM 4255</strain>
    </source>
</reference>
<dbReference type="KEGG" id="stui:GCM10017668_51720"/>
<dbReference type="EMBL" id="AP023439">
    <property type="protein sequence ID" value="BCL23329.1"/>
    <property type="molecule type" value="Genomic_DNA"/>
</dbReference>